<gene>
    <name evidence="7" type="ORF">E3E12_04050</name>
</gene>
<dbReference type="InterPro" id="IPR036086">
    <property type="entry name" value="ParB/Sulfiredoxin_sf"/>
</dbReference>
<dbReference type="InterPro" id="IPR050336">
    <property type="entry name" value="Chromosome_partition/occlusion"/>
</dbReference>
<dbReference type="CDD" id="cd16393">
    <property type="entry name" value="SPO0J_N"/>
    <property type="match status" value="1"/>
</dbReference>
<accession>A0A4Y6UB58</accession>
<dbReference type="GO" id="GO:0007059">
    <property type="term" value="P:chromosome segregation"/>
    <property type="evidence" value="ECO:0007669"/>
    <property type="project" value="UniProtKB-KW"/>
</dbReference>
<dbReference type="PANTHER" id="PTHR33375">
    <property type="entry name" value="CHROMOSOME-PARTITIONING PROTEIN PARB-RELATED"/>
    <property type="match status" value="1"/>
</dbReference>
<evidence type="ECO:0000256" key="1">
    <source>
        <dbReference type="ARBA" id="ARBA00006295"/>
    </source>
</evidence>
<dbReference type="Gene3D" id="1.10.10.2830">
    <property type="match status" value="1"/>
</dbReference>
<keyword evidence="3" id="KW-0238">DNA-binding</keyword>
<evidence type="ECO:0000313" key="8">
    <source>
        <dbReference type="Proteomes" id="UP000318709"/>
    </source>
</evidence>
<dbReference type="GO" id="GO:0003677">
    <property type="term" value="F:DNA binding"/>
    <property type="evidence" value="ECO:0007669"/>
    <property type="project" value="UniProtKB-KW"/>
</dbReference>
<evidence type="ECO:0000256" key="3">
    <source>
        <dbReference type="ARBA" id="ARBA00023125"/>
    </source>
</evidence>
<dbReference type="AlphaFoldDB" id="A0A4Y6UB58"/>
<evidence type="ECO:0000256" key="4">
    <source>
        <dbReference type="ARBA" id="ARBA00025472"/>
    </source>
</evidence>
<dbReference type="Proteomes" id="UP000318709">
    <property type="component" value="Chromosome"/>
</dbReference>
<dbReference type="KEGG" id="swf:E3E12_04050"/>
<dbReference type="NCBIfam" id="TIGR00180">
    <property type="entry name" value="parB_part"/>
    <property type="match status" value="1"/>
</dbReference>
<feature type="compositionally biased region" description="Polar residues" evidence="5">
    <location>
        <begin position="222"/>
        <end position="234"/>
    </location>
</feature>
<dbReference type="FunFam" id="3.90.1530.30:FF:000001">
    <property type="entry name" value="Chromosome partitioning protein ParB"/>
    <property type="match status" value="1"/>
</dbReference>
<evidence type="ECO:0000256" key="5">
    <source>
        <dbReference type="SAM" id="MobiDB-lite"/>
    </source>
</evidence>
<feature type="region of interest" description="Disordered" evidence="5">
    <location>
        <begin position="208"/>
        <end position="237"/>
    </location>
</feature>
<dbReference type="OrthoDB" id="9802051at2"/>
<dbReference type="InterPro" id="IPR041468">
    <property type="entry name" value="HTH_ParB/Spo0J"/>
</dbReference>
<keyword evidence="8" id="KW-1185">Reference proteome</keyword>
<comment type="function">
    <text evidence="4">Involved in chromosome partition. Localize to both poles of the predivisional cell following completion of DNA replication. Binds to the DNA origin of replication.</text>
</comment>
<dbReference type="SUPFAM" id="SSF110849">
    <property type="entry name" value="ParB/Sulfiredoxin"/>
    <property type="match status" value="1"/>
</dbReference>
<feature type="domain" description="ParB-like N-terminal" evidence="6">
    <location>
        <begin position="18"/>
        <end position="110"/>
    </location>
</feature>
<name>A0A4Y6UB58_9PROT</name>
<keyword evidence="2" id="KW-0159">Chromosome partition</keyword>
<feature type="region of interest" description="Disordered" evidence="5">
    <location>
        <begin position="1"/>
        <end position="20"/>
    </location>
</feature>
<dbReference type="FunFam" id="1.10.10.2830:FF:000001">
    <property type="entry name" value="Chromosome partitioning protein ParB"/>
    <property type="match status" value="1"/>
</dbReference>
<dbReference type="Pfam" id="PF02195">
    <property type="entry name" value="ParB_N"/>
    <property type="match status" value="1"/>
</dbReference>
<organism evidence="7 8">
    <name type="scientific">Formicincola oecophyllae</name>
    <dbReference type="NCBI Taxonomy" id="2558361"/>
    <lineage>
        <taxon>Bacteria</taxon>
        <taxon>Pseudomonadati</taxon>
        <taxon>Pseudomonadota</taxon>
        <taxon>Alphaproteobacteria</taxon>
        <taxon>Acetobacterales</taxon>
        <taxon>Acetobacteraceae</taxon>
        <taxon>Formicincola</taxon>
    </lineage>
</organism>
<dbReference type="EMBL" id="CP038231">
    <property type="protein sequence ID" value="QDH14364.1"/>
    <property type="molecule type" value="Genomic_DNA"/>
</dbReference>
<dbReference type="Gene3D" id="3.90.1530.30">
    <property type="match status" value="1"/>
</dbReference>
<sequence>MAPAGSAALESPPLPATPTVPCARLEPGPYQPRQTMAEDDLAELTASVARQGVLQPLLVRTNPKKPGHYHIVAGERRWRAACRAKLESVPVHIVTLSEQEALAAALVENLQRADLNPLEEAEALQRLMASCTVGPERLAEAIGKSRSHVVNMTRLLNLPAPVLEALRCGAITAGHGRALLGHADPLKGLERVVSHGLNVRQTEALARASQMGSLKGDMAGKSSRSTPWPQQRLQETSKRFSRHLGGQAQLRCSANGTTASLALQADTPQNLATMLEKLETLLANPHSPTT</sequence>
<dbReference type="GO" id="GO:0005694">
    <property type="term" value="C:chromosome"/>
    <property type="evidence" value="ECO:0007669"/>
    <property type="project" value="TreeGrafter"/>
</dbReference>
<evidence type="ECO:0000313" key="7">
    <source>
        <dbReference type="EMBL" id="QDH14364.1"/>
    </source>
</evidence>
<protein>
    <submittedName>
        <fullName evidence="7">ParB/RepB/Spo0J family partition protein</fullName>
    </submittedName>
</protein>
<reference evidence="7 8" key="1">
    <citation type="submission" date="2019-03" db="EMBL/GenBank/DDBJ databases">
        <title>The complete genome sequence of Swingsia_sp. F3b2 LMG30590(T).</title>
        <authorList>
            <person name="Chua K.-O."/>
            <person name="Chan K.-G."/>
            <person name="See-Too W.-S."/>
        </authorList>
    </citation>
    <scope>NUCLEOTIDE SEQUENCE [LARGE SCALE GENOMIC DNA]</scope>
    <source>
        <strain evidence="7 8">F3b2</strain>
    </source>
</reference>
<dbReference type="SMART" id="SM00470">
    <property type="entry name" value="ParB"/>
    <property type="match status" value="1"/>
</dbReference>
<comment type="similarity">
    <text evidence="1">Belongs to the ParB family.</text>
</comment>
<proteinExistence type="inferred from homology"/>
<dbReference type="PANTHER" id="PTHR33375:SF1">
    <property type="entry name" value="CHROMOSOME-PARTITIONING PROTEIN PARB-RELATED"/>
    <property type="match status" value="1"/>
</dbReference>
<dbReference type="Pfam" id="PF17762">
    <property type="entry name" value="HTH_ParB"/>
    <property type="match status" value="1"/>
</dbReference>
<evidence type="ECO:0000259" key="6">
    <source>
        <dbReference type="SMART" id="SM00470"/>
    </source>
</evidence>
<dbReference type="InterPro" id="IPR003115">
    <property type="entry name" value="ParB_N"/>
</dbReference>
<dbReference type="InterPro" id="IPR004437">
    <property type="entry name" value="ParB/RepB/Spo0J"/>
</dbReference>
<evidence type="ECO:0000256" key="2">
    <source>
        <dbReference type="ARBA" id="ARBA00022829"/>
    </source>
</evidence>